<evidence type="ECO:0000256" key="1">
    <source>
        <dbReference type="SAM" id="Phobius"/>
    </source>
</evidence>
<name>A0AAD5G1U8_AMBAR</name>
<comment type="caution">
    <text evidence="2">The sequence shown here is derived from an EMBL/GenBank/DDBJ whole genome shotgun (WGS) entry which is preliminary data.</text>
</comment>
<keyword evidence="1" id="KW-0472">Membrane</keyword>
<dbReference type="InterPro" id="IPR009943">
    <property type="entry name" value="DUF1475"/>
</dbReference>
<feature type="transmembrane region" description="Helical" evidence="1">
    <location>
        <begin position="68"/>
        <end position="90"/>
    </location>
</feature>
<evidence type="ECO:0000313" key="2">
    <source>
        <dbReference type="EMBL" id="KAI7724992.1"/>
    </source>
</evidence>
<organism evidence="2 3">
    <name type="scientific">Ambrosia artemisiifolia</name>
    <name type="common">Common ragweed</name>
    <dbReference type="NCBI Taxonomy" id="4212"/>
    <lineage>
        <taxon>Eukaryota</taxon>
        <taxon>Viridiplantae</taxon>
        <taxon>Streptophyta</taxon>
        <taxon>Embryophyta</taxon>
        <taxon>Tracheophyta</taxon>
        <taxon>Spermatophyta</taxon>
        <taxon>Magnoliopsida</taxon>
        <taxon>eudicotyledons</taxon>
        <taxon>Gunneridae</taxon>
        <taxon>Pentapetalae</taxon>
        <taxon>asterids</taxon>
        <taxon>campanulids</taxon>
        <taxon>Asterales</taxon>
        <taxon>Asteraceae</taxon>
        <taxon>Asteroideae</taxon>
        <taxon>Heliantheae alliance</taxon>
        <taxon>Heliantheae</taxon>
        <taxon>Ambrosia</taxon>
    </lineage>
</organism>
<evidence type="ECO:0000313" key="3">
    <source>
        <dbReference type="Proteomes" id="UP001206925"/>
    </source>
</evidence>
<dbReference type="Proteomes" id="UP001206925">
    <property type="component" value="Unassembled WGS sequence"/>
</dbReference>
<sequence length="174" mass="19830">MAMLSTALKTLFSLLACVMAVALVYSFIKEFMHFDPNARWGQAAFIEFCIEISFIAAWFFYKESRWILRVVFIIILFWFGSFTVCGYIILQLFKLSPEESSKDPIYFVLVRRQNRDSNGGVSVVTAKIIFVTLGCLMLGILLYVFIIDGSPFHAQVFTPDLMLSDPLLVEHGNV</sequence>
<protein>
    <submittedName>
        <fullName evidence="2">Uncharacterized protein</fullName>
    </submittedName>
</protein>
<accession>A0AAD5G1U8</accession>
<dbReference type="EMBL" id="JAMZMK010012106">
    <property type="protein sequence ID" value="KAI7724992.1"/>
    <property type="molecule type" value="Genomic_DNA"/>
</dbReference>
<keyword evidence="1" id="KW-0812">Transmembrane</keyword>
<keyword evidence="3" id="KW-1185">Reference proteome</keyword>
<reference evidence="2" key="1">
    <citation type="submission" date="2022-06" db="EMBL/GenBank/DDBJ databases">
        <title>Uncovering the hologenomic basis of an extraordinary plant invasion.</title>
        <authorList>
            <person name="Bieker V.C."/>
            <person name="Martin M.D."/>
            <person name="Gilbert T."/>
            <person name="Hodgins K."/>
            <person name="Battlay P."/>
            <person name="Petersen B."/>
            <person name="Wilson J."/>
        </authorList>
    </citation>
    <scope>NUCLEOTIDE SEQUENCE</scope>
    <source>
        <strain evidence="2">AA19_3_7</strain>
        <tissue evidence="2">Leaf</tissue>
    </source>
</reference>
<dbReference type="Pfam" id="PF07343">
    <property type="entry name" value="DUF1475"/>
    <property type="match status" value="2"/>
</dbReference>
<feature type="transmembrane region" description="Helical" evidence="1">
    <location>
        <begin position="124"/>
        <end position="146"/>
    </location>
</feature>
<keyword evidence="1" id="KW-1133">Transmembrane helix</keyword>
<feature type="transmembrane region" description="Helical" evidence="1">
    <location>
        <begin position="42"/>
        <end position="61"/>
    </location>
</feature>
<dbReference type="AlphaFoldDB" id="A0AAD5G1U8"/>
<dbReference type="PANTHER" id="PTHR36318">
    <property type="entry name" value="OS06G0581300 PROTEIN"/>
    <property type="match status" value="1"/>
</dbReference>
<dbReference type="PANTHER" id="PTHR36318:SF5">
    <property type="entry name" value="TRANSMEMBRANE PROTEIN"/>
    <property type="match status" value="1"/>
</dbReference>
<proteinExistence type="predicted"/>
<gene>
    <name evidence="2" type="ORF">M8C21_021858</name>
</gene>